<evidence type="ECO:0000256" key="2">
    <source>
        <dbReference type="ARBA" id="ARBA00022448"/>
    </source>
</evidence>
<dbReference type="InterPro" id="IPR050763">
    <property type="entry name" value="ABC_transporter_ATP-binding"/>
</dbReference>
<dbReference type="InterPro" id="IPR027417">
    <property type="entry name" value="P-loop_NTPase"/>
</dbReference>
<proteinExistence type="inferred from homology"/>
<evidence type="ECO:0000256" key="3">
    <source>
        <dbReference type="ARBA" id="ARBA00022741"/>
    </source>
</evidence>
<dbReference type="Gene3D" id="3.40.50.300">
    <property type="entry name" value="P-loop containing nucleotide triphosphate hydrolases"/>
    <property type="match status" value="1"/>
</dbReference>
<dbReference type="GO" id="GO:0016887">
    <property type="term" value="F:ATP hydrolysis activity"/>
    <property type="evidence" value="ECO:0007669"/>
    <property type="project" value="InterPro"/>
</dbReference>
<dbReference type="InterPro" id="IPR003439">
    <property type="entry name" value="ABC_transporter-like_ATP-bd"/>
</dbReference>
<reference evidence="7" key="1">
    <citation type="submission" date="2019-01" db="EMBL/GenBank/DDBJ databases">
        <title>Draft genomes of a novel of Sporanaerobacter strains.</title>
        <authorList>
            <person name="Ma S."/>
        </authorList>
    </citation>
    <scope>NUCLEOTIDE SEQUENCE [LARGE SCALE GENOMIC DNA]</scope>
    <source>
        <strain evidence="7">NJN-17</strain>
    </source>
</reference>
<keyword evidence="3" id="KW-0547">Nucleotide-binding</keyword>
<dbReference type="KEGG" id="spoa:EQM13_08010"/>
<dbReference type="Proteomes" id="UP000287969">
    <property type="component" value="Chromosome"/>
</dbReference>
<evidence type="ECO:0000313" key="7">
    <source>
        <dbReference type="Proteomes" id="UP000287969"/>
    </source>
</evidence>
<keyword evidence="4 6" id="KW-0067">ATP-binding</keyword>
<organism evidence="6 7">
    <name type="scientific">Acidilutibacter cellobiosedens</name>
    <dbReference type="NCBI Taxonomy" id="2507161"/>
    <lineage>
        <taxon>Bacteria</taxon>
        <taxon>Bacillati</taxon>
        <taxon>Bacillota</taxon>
        <taxon>Tissierellia</taxon>
        <taxon>Tissierellales</taxon>
        <taxon>Acidilutibacteraceae</taxon>
        <taxon>Acidilutibacter</taxon>
    </lineage>
</organism>
<dbReference type="EMBL" id="CP035282">
    <property type="protein sequence ID" value="QAT61527.1"/>
    <property type="molecule type" value="Genomic_DNA"/>
</dbReference>
<dbReference type="OrthoDB" id="9804819at2"/>
<evidence type="ECO:0000259" key="5">
    <source>
        <dbReference type="Pfam" id="PF00005"/>
    </source>
</evidence>
<dbReference type="Pfam" id="PF00005">
    <property type="entry name" value="ABC_tran"/>
    <property type="match status" value="1"/>
</dbReference>
<protein>
    <submittedName>
        <fullName evidence="6">ATP-binding cassette domain-containing protein</fullName>
    </submittedName>
</protein>
<comment type="similarity">
    <text evidence="1">Belongs to the ABC transporter superfamily.</text>
</comment>
<evidence type="ECO:0000256" key="4">
    <source>
        <dbReference type="ARBA" id="ARBA00022840"/>
    </source>
</evidence>
<keyword evidence="2" id="KW-0813">Transport</keyword>
<evidence type="ECO:0000256" key="1">
    <source>
        <dbReference type="ARBA" id="ARBA00005417"/>
    </source>
</evidence>
<evidence type="ECO:0000313" key="6">
    <source>
        <dbReference type="EMBL" id="QAT61527.1"/>
    </source>
</evidence>
<accession>A0A410QC11</accession>
<dbReference type="GO" id="GO:0005524">
    <property type="term" value="F:ATP binding"/>
    <property type="evidence" value="ECO:0007669"/>
    <property type="project" value="UniProtKB-KW"/>
</dbReference>
<dbReference type="RefSeq" id="WP_128752400.1">
    <property type="nucleotide sequence ID" value="NZ_CP035282.1"/>
</dbReference>
<keyword evidence="7" id="KW-1185">Reference proteome</keyword>
<sequence length="108" mass="11985">MEYIIKVEGLTKQYGKFVAVDNISFIVKEGSLFAFLGPNGAGKSTTINMLSTVLEKTKGKIHIGGHEVGKEDNDVRKSIGMVFQHSMLDPLLTVKENRTCKDNTYKYA</sequence>
<dbReference type="PANTHER" id="PTHR42711">
    <property type="entry name" value="ABC TRANSPORTER ATP-BINDING PROTEIN"/>
    <property type="match status" value="1"/>
</dbReference>
<dbReference type="PANTHER" id="PTHR42711:SF5">
    <property type="entry name" value="ABC TRANSPORTER ATP-BINDING PROTEIN NATA"/>
    <property type="match status" value="1"/>
</dbReference>
<name>A0A410QC11_9FIRM</name>
<dbReference type="SUPFAM" id="SSF52540">
    <property type="entry name" value="P-loop containing nucleoside triphosphate hydrolases"/>
    <property type="match status" value="1"/>
</dbReference>
<feature type="domain" description="ABC transporter" evidence="5">
    <location>
        <begin position="21"/>
        <end position="101"/>
    </location>
</feature>
<gene>
    <name evidence="6" type="ORF">EQM13_08010</name>
</gene>
<dbReference type="AlphaFoldDB" id="A0A410QC11"/>